<dbReference type="Proteomes" id="UP000092932">
    <property type="component" value="Chromosome"/>
</dbReference>
<dbReference type="OrthoDB" id="3236218at2"/>
<accession>A0A1B2AFT3</accession>
<dbReference type="InterPro" id="IPR017853">
    <property type="entry name" value="GH"/>
</dbReference>
<organism evidence="6 7">
    <name type="scientific">Tsuneonella dongtanensis</name>
    <dbReference type="NCBI Taxonomy" id="692370"/>
    <lineage>
        <taxon>Bacteria</taxon>
        <taxon>Pseudomonadati</taxon>
        <taxon>Pseudomonadota</taxon>
        <taxon>Alphaproteobacteria</taxon>
        <taxon>Sphingomonadales</taxon>
        <taxon>Erythrobacteraceae</taxon>
        <taxon>Tsuneonella</taxon>
    </lineage>
</organism>
<keyword evidence="2 6" id="KW-0378">Hydrolase</keyword>
<evidence type="ECO:0000313" key="7">
    <source>
        <dbReference type="Proteomes" id="UP000092932"/>
    </source>
</evidence>
<evidence type="ECO:0000256" key="2">
    <source>
        <dbReference type="ARBA" id="ARBA00022801"/>
    </source>
</evidence>
<dbReference type="InterPro" id="IPR044505">
    <property type="entry name" value="GlgX_Isoamylase_N_E_set"/>
</dbReference>
<dbReference type="NCBIfam" id="TIGR02100">
    <property type="entry name" value="glgX_debranch"/>
    <property type="match status" value="1"/>
</dbReference>
<dbReference type="InterPro" id="IPR006047">
    <property type="entry name" value="GH13_cat_dom"/>
</dbReference>
<evidence type="ECO:0000256" key="4">
    <source>
        <dbReference type="SAM" id="MobiDB-lite"/>
    </source>
</evidence>
<name>A0A1B2AFT3_9SPHN</name>
<evidence type="ECO:0000256" key="3">
    <source>
        <dbReference type="ARBA" id="ARBA00023295"/>
    </source>
</evidence>
<dbReference type="GO" id="GO:0005980">
    <property type="term" value="P:glycogen catabolic process"/>
    <property type="evidence" value="ECO:0007669"/>
    <property type="project" value="InterPro"/>
</dbReference>
<dbReference type="SMART" id="SM00642">
    <property type="entry name" value="Aamy"/>
    <property type="match status" value="1"/>
</dbReference>
<dbReference type="CDD" id="cd02856">
    <property type="entry name" value="E_set_GDE_Isoamylase_N"/>
    <property type="match status" value="1"/>
</dbReference>
<feature type="domain" description="Glycosyl hydrolase family 13 catalytic" evidence="5">
    <location>
        <begin position="138"/>
        <end position="532"/>
    </location>
</feature>
<dbReference type="SUPFAM" id="SSF51445">
    <property type="entry name" value="(Trans)glycosidases"/>
    <property type="match status" value="1"/>
</dbReference>
<feature type="region of interest" description="Disordered" evidence="4">
    <location>
        <begin position="431"/>
        <end position="460"/>
    </location>
</feature>
<dbReference type="InterPro" id="IPR004193">
    <property type="entry name" value="Glyco_hydro_13_N"/>
</dbReference>
<comment type="similarity">
    <text evidence="1">Belongs to the glycosyl hydrolase 13 family.</text>
</comment>
<dbReference type="InterPro" id="IPR011837">
    <property type="entry name" value="Glycogen_debranch_GlgX"/>
</dbReference>
<dbReference type="InterPro" id="IPR014756">
    <property type="entry name" value="Ig_E-set"/>
</dbReference>
<proteinExistence type="inferred from homology"/>
<dbReference type="EMBL" id="CP016591">
    <property type="protein sequence ID" value="ANY21004.1"/>
    <property type="molecule type" value="Genomic_DNA"/>
</dbReference>
<dbReference type="Gene3D" id="2.60.40.10">
    <property type="entry name" value="Immunoglobulins"/>
    <property type="match status" value="1"/>
</dbReference>
<keyword evidence="3 6" id="KW-0326">Glycosidase</keyword>
<evidence type="ECO:0000256" key="1">
    <source>
        <dbReference type="ARBA" id="ARBA00008061"/>
    </source>
</evidence>
<reference evidence="6 7" key="1">
    <citation type="submission" date="2016-07" db="EMBL/GenBank/DDBJ databases">
        <title>Complete genome sequence of Altererythrobacter dongtanensis KCTC 22672, a type strain with esterase isolated from tidal flat.</title>
        <authorList>
            <person name="Cheng H."/>
            <person name="Wu Y.-H."/>
            <person name="Zhou P."/>
            <person name="Huo Y.-Y."/>
            <person name="Wang C.-S."/>
            <person name="Xu X.-W."/>
        </authorList>
    </citation>
    <scope>NUCLEOTIDE SEQUENCE [LARGE SCALE GENOMIC DNA]</scope>
    <source>
        <strain evidence="6 7">KCTC 22672</strain>
    </source>
</reference>
<dbReference type="InterPro" id="IPR013783">
    <property type="entry name" value="Ig-like_fold"/>
</dbReference>
<dbReference type="KEGG" id="ado:A6F68_02508"/>
<dbReference type="PANTHER" id="PTHR43002">
    <property type="entry name" value="GLYCOGEN DEBRANCHING ENZYME"/>
    <property type="match status" value="1"/>
</dbReference>
<evidence type="ECO:0000313" key="6">
    <source>
        <dbReference type="EMBL" id="ANY21004.1"/>
    </source>
</evidence>
<dbReference type="AlphaFoldDB" id="A0A1B2AFT3"/>
<evidence type="ECO:0000259" key="5">
    <source>
        <dbReference type="SMART" id="SM00642"/>
    </source>
</evidence>
<dbReference type="Gene3D" id="3.20.20.80">
    <property type="entry name" value="Glycosidases"/>
    <property type="match status" value="1"/>
</dbReference>
<dbReference type="GO" id="GO:0004135">
    <property type="term" value="F:amylo-alpha-1,6-glucosidase activity"/>
    <property type="evidence" value="ECO:0007669"/>
    <property type="project" value="InterPro"/>
</dbReference>
<feature type="compositionally biased region" description="Basic and acidic residues" evidence="4">
    <location>
        <begin position="431"/>
        <end position="443"/>
    </location>
</feature>
<gene>
    <name evidence="6" type="primary">glgX</name>
    <name evidence="6" type="ORF">A6F68_02508</name>
</gene>
<dbReference type="RefSeq" id="WP_067680622.1">
    <property type="nucleotide sequence ID" value="NZ_CP016591.1"/>
</dbReference>
<dbReference type="EC" id="3.2.1.-" evidence="6"/>
<dbReference type="SUPFAM" id="SSF81296">
    <property type="entry name" value="E set domains"/>
    <property type="match status" value="1"/>
</dbReference>
<dbReference type="CDD" id="cd11326">
    <property type="entry name" value="AmyAc_Glg_debranch"/>
    <property type="match status" value="1"/>
</dbReference>
<protein>
    <submittedName>
        <fullName evidence="6">Glycogen debranching enzyme</fullName>
        <ecNumber evidence="6">3.2.1.-</ecNumber>
    </submittedName>
</protein>
<dbReference type="PATRIC" id="fig|692370.5.peg.2519"/>
<dbReference type="STRING" id="692370.A6F68_02508"/>
<keyword evidence="7" id="KW-1185">Reference proteome</keyword>
<sequence>MGAVVYDGKTRFKVRSPRADALFLCLFQGNGEEQRVPMERDPDGVHWVVEMAEDLAGRPYGYRARGEWNPDEALWFDEAKLLVDPHATQLDRRFTADKALTELGAETAHLVPRAIVMREYEAFPKKAPQFFRGGLVYELNVRAFTMRHPDVPDDVRGTVAALGHPAVVAHLKKIGVTAVELMPIVAWMNEPHLGPLGLVNAWGYNPIAMMALDPGVCPGGVRELARTVETLHGAGIGVFLDLVLNHTGEGDAGGNIVSLRGLDDSAYARTEDGALLNDSGCGNTVDFGQDWIRELALDTMRHFVARCGIDGFRFDLAPIMARSPGFDPNAPIFAAIAEDEWLQDRIMIAEPWDIGPGGYQVGQFPSNWIEWNDRFRDDVREYWNHGGGHGAMAHRMAGSEDLFGKDCRSVNFVAAHDGFTLADSVMYNDRHNEANGEDNRDGHSANYSNNHGAEGPTDDPAIIEARGATMRAMLGSLFASAGTIMLTAGDEFGRTQQGNNNAYCQDNEIGWIDWANRDIDLENYVAALSRRRGDRFARFPNGGQWLRLDGEPMDEGAWDFPGTPGFAYRPPDGAMHPGFVIDRHQRRVTIG</sequence>
<dbReference type="Pfam" id="PF02922">
    <property type="entry name" value="CBM_48"/>
    <property type="match status" value="1"/>
</dbReference>